<evidence type="ECO:0000313" key="1">
    <source>
        <dbReference type="EMBL" id="WFE89792.1"/>
    </source>
</evidence>
<name>A0ABY8F6T8_9HYPH</name>
<gene>
    <name evidence="1" type="ORF">K1718_00065</name>
</gene>
<protein>
    <submittedName>
        <fullName evidence="1">Uncharacterized protein</fullName>
    </submittedName>
</protein>
<keyword evidence="2" id="KW-1185">Reference proteome</keyword>
<accession>A0ABY8F6T8</accession>
<dbReference type="EMBL" id="CP120863">
    <property type="protein sequence ID" value="WFE89792.1"/>
    <property type="molecule type" value="Genomic_DNA"/>
</dbReference>
<sequence length="320" mass="37257">MKLYLYLGLAIIFVPLFGMSAFSKNEIDYEQWLKDNPQLEEQLFKSAVAKNLKSRQFVEWVNESRHKIFPEKYNPSLEINDQWTEDGYITWNEDYGSQAYLKEILRSDHLYYFPLGDCSYVIPPLFILDEESSEAGYYPDDLSVLSNVKSLLEFFGINNSLTASTKFFLDYHDPRVEKFGTVVDIDRIRDINSLFEHHFLSGQIASPVVIDLIQGDCADLPVGYVEAKVKIKQTSDYNQLEFLYFIPDFYYFLCKKTGKSAWDTKDCRFWIPIKEESYLTGHVRYIAVFENGKTKRGGININNGILKELEGRKVIDLTFN</sequence>
<proteinExistence type="predicted"/>
<reference evidence="1 2" key="1">
    <citation type="submission" date="2023-03" db="EMBL/GenBank/DDBJ databases">
        <title>Roseibium porphyridii sp. nov. and Roseibium rhodosorbium sp. nov. isolated from marine algae, Porphyridium cruentum and Rhodosorus marinus, respectively.</title>
        <authorList>
            <person name="Lee M.W."/>
            <person name="Choi B.J."/>
            <person name="Lee J.K."/>
            <person name="Choi D.G."/>
            <person name="Baek J.H."/>
            <person name="Bayburt H."/>
            <person name="Kim J.M."/>
            <person name="Han D.M."/>
            <person name="Kim K.H."/>
            <person name="Jeon C.O."/>
        </authorList>
    </citation>
    <scope>NUCLEOTIDE SEQUENCE [LARGE SCALE GENOMIC DNA]</scope>
    <source>
        <strain evidence="1 2">KMA01</strain>
    </source>
</reference>
<dbReference type="Proteomes" id="UP001209803">
    <property type="component" value="Chromosome"/>
</dbReference>
<dbReference type="RefSeq" id="WP_265680184.1">
    <property type="nucleotide sequence ID" value="NZ_CP120863.1"/>
</dbReference>
<organism evidence="1 2">
    <name type="scientific">Roseibium porphyridii</name>
    <dbReference type="NCBI Taxonomy" id="2866279"/>
    <lineage>
        <taxon>Bacteria</taxon>
        <taxon>Pseudomonadati</taxon>
        <taxon>Pseudomonadota</taxon>
        <taxon>Alphaproteobacteria</taxon>
        <taxon>Hyphomicrobiales</taxon>
        <taxon>Stappiaceae</taxon>
        <taxon>Roseibium</taxon>
    </lineage>
</organism>
<evidence type="ECO:0000313" key="2">
    <source>
        <dbReference type="Proteomes" id="UP001209803"/>
    </source>
</evidence>